<gene>
    <name evidence="3" type="ORF">BP5796_04805</name>
</gene>
<reference evidence="3 4" key="1">
    <citation type="journal article" date="2018" name="IMA Fungus">
        <title>IMA Genome-F 9: Draft genome sequence of Annulohypoxylon stygium, Aspergillus mulundensis, Berkeleyomyces basicola (syn. Thielaviopsis basicola), Ceratocystis smalleyi, two Cercospora beticola strains, Coleophoma cylindrospora, Fusarium fracticaudum, Phialophora cf. hyalina, and Morchella septimelata.</title>
        <authorList>
            <person name="Wingfield B.D."/>
            <person name="Bills G.F."/>
            <person name="Dong Y."/>
            <person name="Huang W."/>
            <person name="Nel W.J."/>
            <person name="Swalarsk-Parry B.S."/>
            <person name="Vaghefi N."/>
            <person name="Wilken P.M."/>
            <person name="An Z."/>
            <person name="de Beer Z.W."/>
            <person name="De Vos L."/>
            <person name="Chen L."/>
            <person name="Duong T.A."/>
            <person name="Gao Y."/>
            <person name="Hammerbacher A."/>
            <person name="Kikkert J.R."/>
            <person name="Li Y."/>
            <person name="Li H."/>
            <person name="Li K."/>
            <person name="Li Q."/>
            <person name="Liu X."/>
            <person name="Ma X."/>
            <person name="Naidoo K."/>
            <person name="Pethybridge S.J."/>
            <person name="Sun J."/>
            <person name="Steenkamp E.T."/>
            <person name="van der Nest M.A."/>
            <person name="van Wyk S."/>
            <person name="Wingfield M.J."/>
            <person name="Xiong C."/>
            <person name="Yue Q."/>
            <person name="Zhang X."/>
        </authorList>
    </citation>
    <scope>NUCLEOTIDE SEQUENCE [LARGE SCALE GENOMIC DNA]</scope>
    <source>
        <strain evidence="3 4">BP5796</strain>
    </source>
</reference>
<sequence>MQEALNEEEGRRCLLLDQPRPEPVAQLPPKPSPSADLAHPQAEYDDNYDLEDLYDAEKDASKGPQESAREDWRRILFWIVTSVTAVLSSKLLMVNYDYHYRALALHYWNVHPTDFCLALTIALRSFVVLGLAYVLALYTADEPKAEENILWNYLQGSRRGTPWPVATWLAMFPAALMAAVSLPMFMMGVLHMPSLPVLVMLFPLAHATEALLSFITCSVIGARFWLPMSALAIIAALAVVLRDEYRLLVQGLIWGPVSIISMGLSRGFFRIASECIGLQWNTATRRGAFHGFAIMTIIFGTFSSGIMAYFYEPGPDPTVEHQALSASTLILMIINTAAVVCTAFTGTFLLAYSPLFYDSATVGFSSVPLPVSEFLASTFASQISYIIAIFAAPTVLVSWVQVAAYSVAIMCLGGPSSLYKSFGSFNSPQRRDISNPGSGYTKLREASRPRKVIMLAPLFLMISFWTYLLTSIAEAPIAMLANQAAPSLDLAYQPKTRIEIVLSMYDESPESVASLIRDIKSTTYISSFPKQEVKTTVYTKHPTDDLEMLKSLTKAGSVIRLANLGREGGTYLRHIVHNWDELAEQTLFIQAGPHNKREILPRIESYLGANTGMLSLGEAGAVCDCLTCSDRWGWSDSFHVIPGLYSRVHPGNELCTPETQITISLKGQFIASGRRIRGISKDIYREMLEAIESEVGWSHDPQIVGSKGDTADNPIFGFTVERLWGLLLQCADPQIGAKCPSLLSGTLGFRRGGGIEDCACLD</sequence>
<dbReference type="PANTHER" id="PTHR37490">
    <property type="entry name" value="EXPRESSED PROTEIN"/>
    <property type="match status" value="1"/>
</dbReference>
<dbReference type="PANTHER" id="PTHR37490:SF1">
    <property type="entry name" value="GLYCOSYLTRANSFERASE 2-LIKE DOMAIN-CONTAINING PROTEIN"/>
    <property type="match status" value="1"/>
</dbReference>
<feature type="transmembrane region" description="Helical" evidence="2">
    <location>
        <begin position="197"/>
        <end position="217"/>
    </location>
</feature>
<name>A0A3D8SB29_9HELO</name>
<dbReference type="AlphaFoldDB" id="A0A3D8SB29"/>
<feature type="transmembrane region" description="Helical" evidence="2">
    <location>
        <begin position="116"/>
        <end position="140"/>
    </location>
</feature>
<keyword evidence="2" id="KW-0472">Membrane</keyword>
<feature type="transmembrane region" description="Helical" evidence="2">
    <location>
        <begin position="330"/>
        <end position="353"/>
    </location>
</feature>
<evidence type="ECO:0000313" key="3">
    <source>
        <dbReference type="EMBL" id="RDW83314.1"/>
    </source>
</evidence>
<dbReference type="EMBL" id="PDLN01000006">
    <property type="protein sequence ID" value="RDW83314.1"/>
    <property type="molecule type" value="Genomic_DNA"/>
</dbReference>
<accession>A0A3D8SB29</accession>
<keyword evidence="2" id="KW-0812">Transmembrane</keyword>
<dbReference type="OrthoDB" id="28755at2759"/>
<feature type="transmembrane region" description="Helical" evidence="2">
    <location>
        <begin position="374"/>
        <end position="396"/>
    </location>
</feature>
<feature type="transmembrane region" description="Helical" evidence="2">
    <location>
        <begin position="289"/>
        <end position="310"/>
    </location>
</feature>
<keyword evidence="4" id="KW-1185">Reference proteome</keyword>
<organism evidence="3 4">
    <name type="scientific">Coleophoma crateriformis</name>
    <dbReference type="NCBI Taxonomy" id="565419"/>
    <lineage>
        <taxon>Eukaryota</taxon>
        <taxon>Fungi</taxon>
        <taxon>Dikarya</taxon>
        <taxon>Ascomycota</taxon>
        <taxon>Pezizomycotina</taxon>
        <taxon>Leotiomycetes</taxon>
        <taxon>Helotiales</taxon>
        <taxon>Dermateaceae</taxon>
        <taxon>Coleophoma</taxon>
    </lineage>
</organism>
<proteinExistence type="predicted"/>
<feature type="transmembrane region" description="Helical" evidence="2">
    <location>
        <begin position="402"/>
        <end position="422"/>
    </location>
</feature>
<feature type="transmembrane region" description="Helical" evidence="2">
    <location>
        <begin position="75"/>
        <end position="96"/>
    </location>
</feature>
<feature type="transmembrane region" description="Helical" evidence="2">
    <location>
        <begin position="224"/>
        <end position="241"/>
    </location>
</feature>
<feature type="region of interest" description="Disordered" evidence="1">
    <location>
        <begin position="1"/>
        <end position="41"/>
    </location>
</feature>
<dbReference type="Proteomes" id="UP000256328">
    <property type="component" value="Unassembled WGS sequence"/>
</dbReference>
<evidence type="ECO:0000313" key="4">
    <source>
        <dbReference type="Proteomes" id="UP000256328"/>
    </source>
</evidence>
<feature type="transmembrane region" description="Helical" evidence="2">
    <location>
        <begin position="161"/>
        <end position="185"/>
    </location>
</feature>
<keyword evidence="2" id="KW-1133">Transmembrane helix</keyword>
<evidence type="ECO:0000256" key="2">
    <source>
        <dbReference type="SAM" id="Phobius"/>
    </source>
</evidence>
<feature type="transmembrane region" description="Helical" evidence="2">
    <location>
        <begin position="247"/>
        <end position="269"/>
    </location>
</feature>
<feature type="transmembrane region" description="Helical" evidence="2">
    <location>
        <begin position="452"/>
        <end position="473"/>
    </location>
</feature>
<protein>
    <submittedName>
        <fullName evidence="3">Uncharacterized protein</fullName>
    </submittedName>
</protein>
<evidence type="ECO:0000256" key="1">
    <source>
        <dbReference type="SAM" id="MobiDB-lite"/>
    </source>
</evidence>
<comment type="caution">
    <text evidence="3">The sequence shown here is derived from an EMBL/GenBank/DDBJ whole genome shotgun (WGS) entry which is preliminary data.</text>
</comment>